<dbReference type="EMBL" id="JBHRSB010000001">
    <property type="protein sequence ID" value="MFC2999042.1"/>
    <property type="molecule type" value="Genomic_DNA"/>
</dbReference>
<feature type="active site" description="Charge relay system" evidence="4">
    <location>
        <position position="306"/>
    </location>
</feature>
<evidence type="ECO:0000256" key="3">
    <source>
        <dbReference type="ARBA" id="ARBA00022825"/>
    </source>
</evidence>
<reference evidence="7" key="1">
    <citation type="journal article" date="2019" name="Int. J. Syst. Evol. Microbiol.">
        <title>The Global Catalogue of Microorganisms (GCM) 10K type strain sequencing project: providing services to taxonomists for standard genome sequencing and annotation.</title>
        <authorList>
            <consortium name="The Broad Institute Genomics Platform"/>
            <consortium name="The Broad Institute Genome Sequencing Center for Infectious Disease"/>
            <person name="Wu L."/>
            <person name="Ma J."/>
        </authorList>
    </citation>
    <scope>NUCLEOTIDE SEQUENCE [LARGE SCALE GENOMIC DNA]</scope>
    <source>
        <strain evidence="7">CGMCC 1.16855</strain>
    </source>
</reference>
<keyword evidence="2 4" id="KW-0378">Hydrolase</keyword>
<protein>
    <submittedName>
        <fullName evidence="6">S8 family serine peptidase</fullName>
    </submittedName>
</protein>
<dbReference type="PANTHER" id="PTHR43806">
    <property type="entry name" value="PEPTIDASE S8"/>
    <property type="match status" value="1"/>
</dbReference>
<keyword evidence="7" id="KW-1185">Reference proteome</keyword>
<dbReference type="InterPro" id="IPR050131">
    <property type="entry name" value="Peptidase_S8_subtilisin-like"/>
</dbReference>
<dbReference type="RefSeq" id="WP_216834800.1">
    <property type="nucleotide sequence ID" value="NZ_JAFNJS010000001.1"/>
</dbReference>
<feature type="domain" description="Peptidase S8/S53" evidence="5">
    <location>
        <begin position="193"/>
        <end position="515"/>
    </location>
</feature>
<dbReference type="InterPro" id="IPR022398">
    <property type="entry name" value="Peptidase_S8_His-AS"/>
</dbReference>
<dbReference type="InterPro" id="IPR023827">
    <property type="entry name" value="Peptidase_S8_Asp-AS"/>
</dbReference>
<dbReference type="Pfam" id="PF00082">
    <property type="entry name" value="Peptidase_S8"/>
    <property type="match status" value="1"/>
</dbReference>
<dbReference type="PROSITE" id="PS00018">
    <property type="entry name" value="EF_HAND_1"/>
    <property type="match status" value="2"/>
</dbReference>
<keyword evidence="3 4" id="KW-0720">Serine protease</keyword>
<dbReference type="InterPro" id="IPR034204">
    <property type="entry name" value="PfSUB1-like_cat_dom"/>
</dbReference>
<proteinExistence type="inferred from homology"/>
<name>A0ABV7BN62_9PROT</name>
<dbReference type="InterPro" id="IPR000209">
    <property type="entry name" value="Peptidase_S8/S53_dom"/>
</dbReference>
<dbReference type="CDD" id="cd07473">
    <property type="entry name" value="Peptidases_S8_Subtilisin_like"/>
    <property type="match status" value="1"/>
</dbReference>
<evidence type="ECO:0000256" key="4">
    <source>
        <dbReference type="PROSITE-ProRule" id="PRU01240"/>
    </source>
</evidence>
<organism evidence="6 7">
    <name type="scientific">Falsiroseomonas tokyonensis</name>
    <dbReference type="NCBI Taxonomy" id="430521"/>
    <lineage>
        <taxon>Bacteria</taxon>
        <taxon>Pseudomonadati</taxon>
        <taxon>Pseudomonadota</taxon>
        <taxon>Alphaproteobacteria</taxon>
        <taxon>Acetobacterales</taxon>
        <taxon>Roseomonadaceae</taxon>
        <taxon>Falsiroseomonas</taxon>
    </lineage>
</organism>
<evidence type="ECO:0000256" key="2">
    <source>
        <dbReference type="ARBA" id="ARBA00022801"/>
    </source>
</evidence>
<evidence type="ECO:0000313" key="6">
    <source>
        <dbReference type="EMBL" id="MFC2999042.1"/>
    </source>
</evidence>
<sequence>MSISRISLAEAGDVALPADEPAQGQVFQPALGLPGREAAPTELPSHATIPLAEAPEAPPAAPLPKAPAPAEELLVQFQPGLDPALVEQALARVAATPLEVIRGALPGQEAEGLLLRVALPEGAEEAEAIALLSVRPGVDFAEENFTVSVAAVSNDGSYTSGALWGMYGDATAQKNAFGSQAGEAWAAGATGSSKIVVGVIDSGINYTHADLYLNVWINQGEIPLSFRSRLADTDRDGQITFRDLNATTNAGFVSDLNRNGRIDAGDLLRDTRWANKDDQDRNGYRDDLFGWDFVNNDNDPFDDNGHGTHVSGTIGAIGGNGTGVAGVAWNVQILALKFLGANGSGSLGNAVKALDYYTAAGKATSVQDFVATNNSWGGGGYSSAMQAAIDRTAQAGNLFIAAAGNSASDTDRFGSYPANYSTLASAGYEAVVSVAALTSSGTLAGFSNYGATTVDLAAPGQGILSTTANGGYGTMSGTSMAAPHVTGAVALYAAANAGDSAADIRAALLGSATATASLAGRTATGGRLDAEAMLRAGDGDTTPTPPPATGGRLYGTAASETLTGTAGADILSGLPQSGSFLGKGTIDALRGLAGNDIFILGDARGLFYNDGLASQAGRADYGRILDFQRGDRIQLSDDVGAYFLRLETLAGAAGTAIYADTDANRRFTAADELVGHVVGTTTLGAADFLFA</sequence>
<evidence type="ECO:0000313" key="7">
    <source>
        <dbReference type="Proteomes" id="UP001595420"/>
    </source>
</evidence>
<evidence type="ECO:0000256" key="1">
    <source>
        <dbReference type="ARBA" id="ARBA00022670"/>
    </source>
</evidence>
<accession>A0ABV7BN62</accession>
<comment type="caution">
    <text evidence="6">The sequence shown here is derived from an EMBL/GenBank/DDBJ whole genome shotgun (WGS) entry which is preliminary data.</text>
</comment>
<dbReference type="InterPro" id="IPR018247">
    <property type="entry name" value="EF_Hand_1_Ca_BS"/>
</dbReference>
<dbReference type="PANTHER" id="PTHR43806:SF11">
    <property type="entry name" value="CEREVISIN-RELATED"/>
    <property type="match status" value="1"/>
</dbReference>
<feature type="active site" description="Charge relay system" evidence="4">
    <location>
        <position position="201"/>
    </location>
</feature>
<dbReference type="InterPro" id="IPR023828">
    <property type="entry name" value="Peptidase_S8_Ser-AS"/>
</dbReference>
<dbReference type="PROSITE" id="PS00136">
    <property type="entry name" value="SUBTILASE_ASP"/>
    <property type="match status" value="1"/>
</dbReference>
<keyword evidence="1 4" id="KW-0645">Protease</keyword>
<dbReference type="PROSITE" id="PS00138">
    <property type="entry name" value="SUBTILASE_SER"/>
    <property type="match status" value="1"/>
</dbReference>
<gene>
    <name evidence="6" type="ORF">ACFOD3_03995</name>
</gene>
<dbReference type="PROSITE" id="PS00137">
    <property type="entry name" value="SUBTILASE_HIS"/>
    <property type="match status" value="1"/>
</dbReference>
<dbReference type="Proteomes" id="UP001595420">
    <property type="component" value="Unassembled WGS sequence"/>
</dbReference>
<dbReference type="PROSITE" id="PS51892">
    <property type="entry name" value="SUBTILASE"/>
    <property type="match status" value="1"/>
</dbReference>
<feature type="active site" description="Charge relay system" evidence="4">
    <location>
        <position position="479"/>
    </location>
</feature>
<comment type="similarity">
    <text evidence="4">Belongs to the peptidase S8 family.</text>
</comment>
<evidence type="ECO:0000259" key="5">
    <source>
        <dbReference type="Pfam" id="PF00082"/>
    </source>
</evidence>